<organism evidence="2 3">
    <name type="scientific">Tilletia indica</name>
    <dbReference type="NCBI Taxonomy" id="43049"/>
    <lineage>
        <taxon>Eukaryota</taxon>
        <taxon>Fungi</taxon>
        <taxon>Dikarya</taxon>
        <taxon>Basidiomycota</taxon>
        <taxon>Ustilaginomycotina</taxon>
        <taxon>Exobasidiomycetes</taxon>
        <taxon>Tilletiales</taxon>
        <taxon>Tilletiaceae</taxon>
        <taxon>Tilletia</taxon>
    </lineage>
</organism>
<dbReference type="EMBL" id="LWDF02001344">
    <property type="protein sequence ID" value="KAE8239089.1"/>
    <property type="molecule type" value="Genomic_DNA"/>
</dbReference>
<dbReference type="Proteomes" id="UP000077521">
    <property type="component" value="Unassembled WGS sequence"/>
</dbReference>
<dbReference type="OrthoDB" id="10656545at2759"/>
<evidence type="ECO:0000313" key="3">
    <source>
        <dbReference type="Proteomes" id="UP000077521"/>
    </source>
</evidence>
<proteinExistence type="predicted"/>
<reference evidence="2" key="2">
    <citation type="journal article" date="2019" name="IMA Fungus">
        <title>Genome sequencing and comparison of five Tilletia species to identify candidate genes for the detection of regulated species infecting wheat.</title>
        <authorList>
            <person name="Nguyen H.D.T."/>
            <person name="Sultana T."/>
            <person name="Kesanakurti P."/>
            <person name="Hambleton S."/>
        </authorList>
    </citation>
    <scope>NUCLEOTIDE SEQUENCE</scope>
    <source>
        <strain evidence="2">DAOMC 236416</strain>
    </source>
</reference>
<feature type="compositionally biased region" description="Low complexity" evidence="1">
    <location>
        <begin position="199"/>
        <end position="214"/>
    </location>
</feature>
<evidence type="ECO:0000256" key="1">
    <source>
        <dbReference type="SAM" id="MobiDB-lite"/>
    </source>
</evidence>
<sequence length="214" mass="23678">MPVNESLAAPFVSSIPAALQQHISTLQGSHENCGRLTTSLVRLDHIKQYLEDTVARHISGLQVELSRLQQDVSTDHHRMDTAVAHLREYVLRLQENIDDQKQRTVDRLSSVSTALSGSSERDFTAVVKLMKTCSTDFGRDIRLAETDLIRVESQLVGLNAWNVAWPEAMTFAERSQNNALAERTRHHSGSAPPPLYAPSSGIESSSTASTHVRP</sequence>
<keyword evidence="3" id="KW-1185">Reference proteome</keyword>
<evidence type="ECO:0000313" key="2">
    <source>
        <dbReference type="EMBL" id="KAE8239089.1"/>
    </source>
</evidence>
<dbReference type="AlphaFoldDB" id="A0A177T8D3"/>
<protein>
    <submittedName>
        <fullName evidence="2">Uncharacterized protein</fullName>
    </submittedName>
</protein>
<comment type="caution">
    <text evidence="2">The sequence shown here is derived from an EMBL/GenBank/DDBJ whole genome shotgun (WGS) entry which is preliminary data.</text>
</comment>
<feature type="region of interest" description="Disordered" evidence="1">
    <location>
        <begin position="176"/>
        <end position="214"/>
    </location>
</feature>
<gene>
    <name evidence="2" type="ORF">A4X13_0g8257</name>
</gene>
<accession>A0A177T8D3</accession>
<reference evidence="2" key="1">
    <citation type="submission" date="2016-04" db="EMBL/GenBank/DDBJ databases">
        <authorList>
            <person name="Nguyen H.D."/>
            <person name="Samba Siva P."/>
            <person name="Cullis J."/>
            <person name="Levesque C.A."/>
            <person name="Hambleton S."/>
        </authorList>
    </citation>
    <scope>NUCLEOTIDE SEQUENCE</scope>
    <source>
        <strain evidence="2">DAOMC 236416</strain>
    </source>
</reference>
<name>A0A177T8D3_9BASI</name>